<evidence type="ECO:0000313" key="5">
    <source>
        <dbReference type="Proteomes" id="UP000502117"/>
    </source>
</evidence>
<dbReference type="EMBL" id="QJSY01000016">
    <property type="protein sequence ID" value="PYE58090.1"/>
    <property type="molecule type" value="Genomic_DNA"/>
</dbReference>
<protein>
    <submittedName>
        <fullName evidence="3">MSHA biogenesis protein MshF</fullName>
    </submittedName>
</protein>
<proteinExistence type="predicted"/>
<reference evidence="3 5" key="2">
    <citation type="submission" date="2019-11" db="EMBL/GenBank/DDBJ databases">
        <title>Complete Genome Sequence of Shewanella chilikensis Strain DC57, Isolated from Corroded Seal Rings at a floating production facility in Australia.</title>
        <authorList>
            <person name="Salgar-Chaparro S.J."/>
            <person name="Castillo-Villamizar G.A."/>
            <person name="Poehlein A."/>
            <person name="Daniel R."/>
            <person name="Machuca L."/>
        </authorList>
    </citation>
    <scope>NUCLEOTIDE SEQUENCE [LARGE SCALE GENOMIC DNA]</scope>
    <source>
        <strain evidence="3 5">DC57</strain>
    </source>
</reference>
<evidence type="ECO:0000313" key="3">
    <source>
        <dbReference type="EMBL" id="QIJ06103.1"/>
    </source>
</evidence>
<feature type="transmembrane region" description="Helical" evidence="1">
    <location>
        <begin position="15"/>
        <end position="36"/>
    </location>
</feature>
<dbReference type="RefSeq" id="WP_101054734.1">
    <property type="nucleotide sequence ID" value="NZ_BMXX01000008.1"/>
</dbReference>
<sequence length="164" mass="18525">MPSQHQAEEDLLRTFASLAALLILLIILAVLGMRYFSAVDKVSARGLQLEHHRLLNVIAMVRSQWLRLGRPEQMQLDWQTLDHEVQPSPLTMNPAGWPQAPSRNDKGCEVLWQQLLGGLPDKAVIQAQFINRDQSCRYLSPAGDSLSYQLDTGRVIFLTSNTDY</sequence>
<evidence type="ECO:0000313" key="4">
    <source>
        <dbReference type="Proteomes" id="UP000247584"/>
    </source>
</evidence>
<keyword evidence="1" id="KW-0472">Membrane</keyword>
<dbReference type="Proteomes" id="UP000502117">
    <property type="component" value="Chromosome"/>
</dbReference>
<gene>
    <name evidence="2" type="ORF">C8J23_11620</name>
    <name evidence="3" type="ORF">GII14_19345</name>
</gene>
<evidence type="ECO:0000313" key="2">
    <source>
        <dbReference type="EMBL" id="PYE58090.1"/>
    </source>
</evidence>
<keyword evidence="1" id="KW-1133">Transmembrane helix</keyword>
<dbReference type="KEGG" id="schk:GII14_19345"/>
<evidence type="ECO:0000256" key="1">
    <source>
        <dbReference type="SAM" id="Phobius"/>
    </source>
</evidence>
<keyword evidence="1" id="KW-0812">Transmembrane</keyword>
<reference evidence="2 4" key="1">
    <citation type="submission" date="2018-06" db="EMBL/GenBank/DDBJ databases">
        <title>Genomic Encyclopedia of Type Strains, Phase III (KMG-III): the genomes of soil and plant-associated and newly described type strains.</title>
        <authorList>
            <person name="Whitman W."/>
        </authorList>
    </citation>
    <scope>NUCLEOTIDE SEQUENCE [LARGE SCALE GENOMIC DNA]</scope>
    <source>
        <strain evidence="2 4">JC5</strain>
    </source>
</reference>
<dbReference type="AlphaFoldDB" id="A0A6G7LWB5"/>
<name>A0A6G7LWB5_9GAMM</name>
<dbReference type="Proteomes" id="UP000247584">
    <property type="component" value="Unassembled WGS sequence"/>
</dbReference>
<organism evidence="3 5">
    <name type="scientific">Shewanella chilikensis</name>
    <dbReference type="NCBI Taxonomy" id="558541"/>
    <lineage>
        <taxon>Bacteria</taxon>
        <taxon>Pseudomonadati</taxon>
        <taxon>Pseudomonadota</taxon>
        <taxon>Gammaproteobacteria</taxon>
        <taxon>Alteromonadales</taxon>
        <taxon>Shewanellaceae</taxon>
        <taxon>Shewanella</taxon>
    </lineage>
</organism>
<keyword evidence="4" id="KW-1185">Reference proteome</keyword>
<dbReference type="EMBL" id="CP045857">
    <property type="protein sequence ID" value="QIJ06103.1"/>
    <property type="molecule type" value="Genomic_DNA"/>
</dbReference>
<accession>A0A6G7LWB5</accession>